<evidence type="ECO:0000256" key="4">
    <source>
        <dbReference type="ARBA" id="ARBA00022475"/>
    </source>
</evidence>
<gene>
    <name evidence="9" type="ORF">SRABI133_01717</name>
</gene>
<keyword evidence="6 8" id="KW-1133">Transmembrane helix</keyword>
<comment type="similarity">
    <text evidence="2 8">Belongs to the 4-toluene sulfonate uptake permease (TSUP) (TC 2.A.102) family.</text>
</comment>
<evidence type="ECO:0000256" key="6">
    <source>
        <dbReference type="ARBA" id="ARBA00022989"/>
    </source>
</evidence>
<dbReference type="Pfam" id="PF01925">
    <property type="entry name" value="TauE"/>
    <property type="match status" value="1"/>
</dbReference>
<name>A0A9W4KTN4_9BACI</name>
<feature type="transmembrane region" description="Helical" evidence="8">
    <location>
        <begin position="148"/>
        <end position="178"/>
    </location>
</feature>
<evidence type="ECO:0000256" key="5">
    <source>
        <dbReference type="ARBA" id="ARBA00022692"/>
    </source>
</evidence>
<keyword evidence="5 8" id="KW-0812">Transmembrane</keyword>
<dbReference type="InterPro" id="IPR052017">
    <property type="entry name" value="TSUP"/>
</dbReference>
<evidence type="ECO:0000256" key="8">
    <source>
        <dbReference type="RuleBase" id="RU363041"/>
    </source>
</evidence>
<keyword evidence="4 8" id="KW-1003">Cell membrane</keyword>
<feature type="transmembrane region" description="Helical" evidence="8">
    <location>
        <begin position="198"/>
        <end position="228"/>
    </location>
</feature>
<accession>A0A9W4KTN4</accession>
<evidence type="ECO:0000256" key="1">
    <source>
        <dbReference type="ARBA" id="ARBA00004651"/>
    </source>
</evidence>
<feature type="transmembrane region" description="Helical" evidence="8">
    <location>
        <begin position="240"/>
        <end position="261"/>
    </location>
</feature>
<dbReference type="GO" id="GO:0005886">
    <property type="term" value="C:plasma membrane"/>
    <property type="evidence" value="ECO:0007669"/>
    <property type="project" value="UniProtKB-SubCell"/>
</dbReference>
<evidence type="ECO:0000256" key="2">
    <source>
        <dbReference type="ARBA" id="ARBA00009142"/>
    </source>
</evidence>
<proteinExistence type="inferred from homology"/>
<reference evidence="9" key="1">
    <citation type="submission" date="2021-11" db="EMBL/GenBank/DDBJ databases">
        <authorList>
            <person name="Bulgarelli D."/>
        </authorList>
    </citation>
    <scope>NUCLEOTIDE SEQUENCE</scope>
    <source>
        <strain evidence="9">Bi133</strain>
    </source>
</reference>
<keyword evidence="7 8" id="KW-0472">Membrane</keyword>
<protein>
    <recommendedName>
        <fullName evidence="8">Probable membrane transporter protein</fullName>
    </recommendedName>
</protein>
<comment type="subcellular location">
    <subcellularLocation>
        <location evidence="1 8">Cell membrane</location>
        <topology evidence="1 8">Multi-pass membrane protein</topology>
    </subcellularLocation>
</comment>
<dbReference type="PANTHER" id="PTHR30269:SF0">
    <property type="entry name" value="MEMBRANE TRANSPORTER PROTEIN YFCA-RELATED"/>
    <property type="match status" value="1"/>
</dbReference>
<feature type="transmembrane region" description="Helical" evidence="8">
    <location>
        <begin position="42"/>
        <end position="63"/>
    </location>
</feature>
<comment type="caution">
    <text evidence="9">The sequence shown here is derived from an EMBL/GenBank/DDBJ whole genome shotgun (WGS) entry which is preliminary data.</text>
</comment>
<feature type="transmembrane region" description="Helical" evidence="8">
    <location>
        <begin position="12"/>
        <end position="30"/>
    </location>
</feature>
<keyword evidence="3" id="KW-0813">Transport</keyword>
<evidence type="ECO:0000313" key="9">
    <source>
        <dbReference type="EMBL" id="CAH0193336.1"/>
    </source>
</evidence>
<organism evidence="9 10">
    <name type="scientific">Peribacillus simplex</name>
    <dbReference type="NCBI Taxonomy" id="1478"/>
    <lineage>
        <taxon>Bacteria</taxon>
        <taxon>Bacillati</taxon>
        <taxon>Bacillota</taxon>
        <taxon>Bacilli</taxon>
        <taxon>Bacillales</taxon>
        <taxon>Bacillaceae</taxon>
        <taxon>Peribacillus</taxon>
    </lineage>
</organism>
<dbReference type="EMBL" id="CAKKMG010000016">
    <property type="protein sequence ID" value="CAH0193336.1"/>
    <property type="molecule type" value="Genomic_DNA"/>
</dbReference>
<evidence type="ECO:0000256" key="3">
    <source>
        <dbReference type="ARBA" id="ARBA00022448"/>
    </source>
</evidence>
<dbReference type="AlphaFoldDB" id="A0A9W4KTN4"/>
<feature type="transmembrane region" description="Helical" evidence="8">
    <location>
        <begin position="110"/>
        <end position="128"/>
    </location>
</feature>
<evidence type="ECO:0000313" key="10">
    <source>
        <dbReference type="Proteomes" id="UP000789326"/>
    </source>
</evidence>
<sequence length="264" mass="28244">MLLKEGEYMEDINLYTLLFLVLAGFIAAFIDSVVGGGGLISIPALLFTGISPSAALATNKLAGTMGSLTSTISFIRAGKVDFKFVIKLFPITVIGAALGAYVVHFVSAEILKPLILILLVIVAIYTLVKKDWGKDAKYKGLKRKKMILLIVIIFAIGFYDGFLGPGTGSFLLFSFLIIGFDFVQAAGNARILNFGSNIAALIIFLSMGTVNFAYGIPMGIAMVAGALAGTNFAIKKGASYVRILFICVTVLLIGKNVLNYFHVF</sequence>
<dbReference type="PANTHER" id="PTHR30269">
    <property type="entry name" value="TRANSMEMBRANE PROTEIN YFCA"/>
    <property type="match status" value="1"/>
</dbReference>
<dbReference type="InterPro" id="IPR002781">
    <property type="entry name" value="TM_pro_TauE-like"/>
</dbReference>
<evidence type="ECO:0000256" key="7">
    <source>
        <dbReference type="ARBA" id="ARBA00023136"/>
    </source>
</evidence>
<dbReference type="Proteomes" id="UP000789326">
    <property type="component" value="Unassembled WGS sequence"/>
</dbReference>
<feature type="transmembrane region" description="Helical" evidence="8">
    <location>
        <begin position="84"/>
        <end position="104"/>
    </location>
</feature>